<keyword evidence="2" id="KW-1185">Reference proteome</keyword>
<dbReference type="SUPFAM" id="SSF54427">
    <property type="entry name" value="NTF2-like"/>
    <property type="match status" value="1"/>
</dbReference>
<accession>A0A8S1J9Q7</accession>
<dbReference type="AlphaFoldDB" id="A0A8S1J9Q7"/>
<dbReference type="OrthoDB" id="199820at2759"/>
<gene>
    <name evidence="1" type="ORF">OSTQU699_LOCUS9459</name>
</gene>
<dbReference type="EMBL" id="CAJHUC010002636">
    <property type="protein sequence ID" value="CAD7704102.1"/>
    <property type="molecule type" value="Genomic_DNA"/>
</dbReference>
<organism evidence="1 2">
    <name type="scientific">Ostreobium quekettii</name>
    <dbReference type="NCBI Taxonomy" id="121088"/>
    <lineage>
        <taxon>Eukaryota</taxon>
        <taxon>Viridiplantae</taxon>
        <taxon>Chlorophyta</taxon>
        <taxon>core chlorophytes</taxon>
        <taxon>Ulvophyceae</taxon>
        <taxon>TCBD clade</taxon>
        <taxon>Bryopsidales</taxon>
        <taxon>Ostreobineae</taxon>
        <taxon>Ostreobiaceae</taxon>
        <taxon>Ostreobium</taxon>
    </lineage>
</organism>
<evidence type="ECO:0000313" key="1">
    <source>
        <dbReference type="EMBL" id="CAD7704102.1"/>
    </source>
</evidence>
<proteinExistence type="predicted"/>
<reference evidence="1" key="1">
    <citation type="submission" date="2020-12" db="EMBL/GenBank/DDBJ databases">
        <authorList>
            <person name="Iha C."/>
        </authorList>
    </citation>
    <scope>NUCLEOTIDE SEQUENCE</scope>
</reference>
<dbReference type="Gene3D" id="3.10.450.50">
    <property type="match status" value="1"/>
</dbReference>
<evidence type="ECO:0000313" key="2">
    <source>
        <dbReference type="Proteomes" id="UP000708148"/>
    </source>
</evidence>
<dbReference type="Proteomes" id="UP000708148">
    <property type="component" value="Unassembled WGS sequence"/>
</dbReference>
<sequence>MKAAATDIPQPDRAVGVFLDEEKLIADMGFPISPDDLIAKAKYALDGGRYLTDEELVDPDKFTFNAPVVGPLSYAEFTTAFKGFGLTEAFPDLQPCIYHFRVDPYQPGRVWFTSRSWGVNTGPLMGGEPTNKVADAPPQNSSFTFSEGGKIVDMTVGYVQDKRLGNQGGLGAAFGMLYAVGKGLPFPEGQPYKISWRFRLVNLLGSITRRLRKGRG</sequence>
<name>A0A8S1J9Q7_9CHLO</name>
<protein>
    <submittedName>
        <fullName evidence="1">Uncharacterized protein</fullName>
    </submittedName>
</protein>
<dbReference type="InterPro" id="IPR032710">
    <property type="entry name" value="NTF2-like_dom_sf"/>
</dbReference>
<comment type="caution">
    <text evidence="1">The sequence shown here is derived from an EMBL/GenBank/DDBJ whole genome shotgun (WGS) entry which is preliminary data.</text>
</comment>